<comment type="caution">
    <text evidence="3">The sequence shown here is derived from an EMBL/GenBank/DDBJ whole genome shotgun (WGS) entry which is preliminary data.</text>
</comment>
<dbReference type="Proteomes" id="UP001175271">
    <property type="component" value="Unassembled WGS sequence"/>
</dbReference>
<evidence type="ECO:0000256" key="2">
    <source>
        <dbReference type="SAM" id="Phobius"/>
    </source>
</evidence>
<feature type="transmembrane region" description="Helical" evidence="2">
    <location>
        <begin position="262"/>
        <end position="283"/>
    </location>
</feature>
<keyword evidence="2" id="KW-0812">Transmembrane</keyword>
<reference evidence="3" key="1">
    <citation type="submission" date="2023-06" db="EMBL/GenBank/DDBJ databases">
        <title>Genomic analysis of the entomopathogenic nematode Steinernema hermaphroditum.</title>
        <authorList>
            <person name="Schwarz E.M."/>
            <person name="Heppert J.K."/>
            <person name="Baniya A."/>
            <person name="Schwartz H.T."/>
            <person name="Tan C.-H."/>
            <person name="Antoshechkin I."/>
            <person name="Sternberg P.W."/>
            <person name="Goodrich-Blair H."/>
            <person name="Dillman A.R."/>
        </authorList>
    </citation>
    <scope>NUCLEOTIDE SEQUENCE</scope>
    <source>
        <strain evidence="3">PS9179</strain>
        <tissue evidence="3">Whole animal</tissue>
    </source>
</reference>
<feature type="region of interest" description="Disordered" evidence="1">
    <location>
        <begin position="1"/>
        <end position="211"/>
    </location>
</feature>
<feature type="compositionally biased region" description="Basic and acidic residues" evidence="1">
    <location>
        <begin position="488"/>
        <end position="518"/>
    </location>
</feature>
<feature type="compositionally biased region" description="Basic and acidic residues" evidence="1">
    <location>
        <begin position="86"/>
        <end position="95"/>
    </location>
</feature>
<evidence type="ECO:0000313" key="4">
    <source>
        <dbReference type="Proteomes" id="UP001175271"/>
    </source>
</evidence>
<feature type="compositionally biased region" description="Acidic residues" evidence="1">
    <location>
        <begin position="149"/>
        <end position="166"/>
    </location>
</feature>
<feature type="compositionally biased region" description="Acidic residues" evidence="1">
    <location>
        <begin position="201"/>
        <end position="211"/>
    </location>
</feature>
<keyword evidence="2" id="KW-1133">Transmembrane helix</keyword>
<sequence length="768" mass="87181">MERDRSPSSSSDEWSVVDEDSFEYHSDSEGSESDVSSAESIRLDENRSKSPSPVILEDVTISVLSTPRVSTDEEESAGSEADSDAEEVKGEKREEEDVEEMKDEAEEEPEKIEEKPEKIEDELEKIEEKTVEVVEETSEVVEEMAPAETEADSQDMEAELNEETDERGDSTSPSLEDIEVEEAEDDDDCSACTEVESLSSDSEEERADDIDSVPLLESSDDSEIEIIKESEVASEPAARYFMNPEKAKDCFKKKQNHSELSLGWLASFLLGFFFAISVPLAAYCLLNPVNNQEATKPTEPRNSQCDLLPMLDSMFAFDKYSNPIEALKEYSCKITRSQSSGVINAANFAWWDLAMAYKKTAASCKTSSGAAEGEKQHIDVKLMLRVQKYLSDLTLRSHRLEMEKMVVRHQADVREFIEVIDRLKKEAVIVQFPEQCQDIAKLATTHSESLGEVARLCAQIVAQQKKDELVEQRNEDNSDSLQKIYHKTSPEEPAAQREHETADKKEEPKAEIPAEKVEDEWKQITEAVRNLSSTLKRNVPRIAKELSVTLNTRLQKVAERIRAKKTRISSFFSAESLKKAFEDFKRTMGSKENGDVVGEETCHQSERPKSMKPCEQHALIPSKGAGFPVPMPSTENQVPPPCPVRNRYYESRQPKTPVEPLDETTAAWTARRAEGRDQIRRSFLNAKPDWLAQRSKGRDQLRRRPQPCDAKRKWSYEARANVRSKLRVSEGNTLLYGYGFGFSEKQCRNVPKEHLNRMCPWKQPSRYY</sequence>
<feature type="region of interest" description="Disordered" evidence="1">
    <location>
        <begin position="486"/>
        <end position="518"/>
    </location>
</feature>
<dbReference type="AlphaFoldDB" id="A0AA39ITF9"/>
<dbReference type="EMBL" id="JAUCMV010000001">
    <property type="protein sequence ID" value="KAK0429401.1"/>
    <property type="molecule type" value="Genomic_DNA"/>
</dbReference>
<accession>A0AA39ITF9</accession>
<feature type="compositionally biased region" description="Acidic residues" evidence="1">
    <location>
        <begin position="96"/>
        <end position="111"/>
    </location>
</feature>
<feature type="compositionally biased region" description="Acidic residues" evidence="1">
    <location>
        <begin position="176"/>
        <end position="189"/>
    </location>
</feature>
<feature type="compositionally biased region" description="Acidic residues" evidence="1">
    <location>
        <begin position="72"/>
        <end position="85"/>
    </location>
</feature>
<proteinExistence type="predicted"/>
<gene>
    <name evidence="3" type="ORF">QR680_011362</name>
</gene>
<name>A0AA39ITF9_9BILA</name>
<protein>
    <submittedName>
        <fullName evidence="3">Uncharacterized protein</fullName>
    </submittedName>
</protein>
<evidence type="ECO:0000256" key="1">
    <source>
        <dbReference type="SAM" id="MobiDB-lite"/>
    </source>
</evidence>
<keyword evidence="2" id="KW-0472">Membrane</keyword>
<evidence type="ECO:0000313" key="3">
    <source>
        <dbReference type="EMBL" id="KAK0429401.1"/>
    </source>
</evidence>
<keyword evidence="4" id="KW-1185">Reference proteome</keyword>
<organism evidence="3 4">
    <name type="scientific">Steinernema hermaphroditum</name>
    <dbReference type="NCBI Taxonomy" id="289476"/>
    <lineage>
        <taxon>Eukaryota</taxon>
        <taxon>Metazoa</taxon>
        <taxon>Ecdysozoa</taxon>
        <taxon>Nematoda</taxon>
        <taxon>Chromadorea</taxon>
        <taxon>Rhabditida</taxon>
        <taxon>Tylenchina</taxon>
        <taxon>Panagrolaimomorpha</taxon>
        <taxon>Strongyloidoidea</taxon>
        <taxon>Steinernematidae</taxon>
        <taxon>Steinernema</taxon>
    </lineage>
</organism>
<feature type="compositionally biased region" description="Acidic residues" evidence="1">
    <location>
        <begin position="133"/>
        <end position="142"/>
    </location>
</feature>